<dbReference type="PANTHER" id="PTHR46390">
    <property type="entry name" value="MANNOSE-1-PHOSPHATE GUANYLYLTRANSFERASE"/>
    <property type="match status" value="1"/>
</dbReference>
<evidence type="ECO:0000313" key="14">
    <source>
        <dbReference type="Proteomes" id="UP001169760"/>
    </source>
</evidence>
<dbReference type="InterPro" id="IPR054566">
    <property type="entry name" value="ManC/GMP-like_b-helix"/>
</dbReference>
<keyword evidence="7" id="KW-0342">GTP-binding</keyword>
<dbReference type="AlphaFoldDB" id="A0AAW7X123"/>
<evidence type="ECO:0000256" key="9">
    <source>
        <dbReference type="RuleBase" id="RU004190"/>
    </source>
</evidence>
<keyword evidence="5 13" id="KW-0548">Nucleotidyltransferase</keyword>
<evidence type="ECO:0000256" key="4">
    <source>
        <dbReference type="ARBA" id="ARBA00022679"/>
    </source>
</evidence>
<reference evidence="13" key="1">
    <citation type="submission" date="2023-07" db="EMBL/GenBank/DDBJ databases">
        <title>Genome content predicts the carbon catabolic preferences of heterotrophic bacteria.</title>
        <authorList>
            <person name="Gralka M."/>
        </authorList>
    </citation>
    <scope>NUCLEOTIDE SEQUENCE</scope>
    <source>
        <strain evidence="13">I3M17_2</strain>
    </source>
</reference>
<dbReference type="Gene3D" id="3.90.550.10">
    <property type="entry name" value="Spore Coat Polysaccharide Biosynthesis Protein SpsA, Chain A"/>
    <property type="match status" value="1"/>
</dbReference>
<keyword evidence="6" id="KW-0547">Nucleotide-binding</keyword>
<evidence type="ECO:0000256" key="8">
    <source>
        <dbReference type="ARBA" id="ARBA00047343"/>
    </source>
</evidence>
<evidence type="ECO:0000313" key="13">
    <source>
        <dbReference type="EMBL" id="MDO6421055.1"/>
    </source>
</evidence>
<dbReference type="EMBL" id="JAUOPB010000001">
    <property type="protein sequence ID" value="MDO6421055.1"/>
    <property type="molecule type" value="Genomic_DNA"/>
</dbReference>
<dbReference type="InterPro" id="IPR014710">
    <property type="entry name" value="RmlC-like_jellyroll"/>
</dbReference>
<dbReference type="Pfam" id="PF22640">
    <property type="entry name" value="ManC_GMP_beta-helix"/>
    <property type="match status" value="1"/>
</dbReference>
<sequence length="464" mass="51447">MENVVPVILSGGSGSRLWPKSRKAYPKQLHRLYGDATMLQHTVKRVDHLGAPIVVCNNDQRFMVADQLQETCGDASQIILEPIGRNTAPAIAVAAMRAVQQVGDNAIIVILAADHLIKDMPGFRATLDIAIKKATEGKLVTFGVVPTHPETGYGYIKAAEPLAGNTQGATVAEFVEKPNLETAQKYLAEGSYTWNSGMFVFPAKTLLEELTRLNAELVKQSQISLEKSEQDLDFIRLNEQAFAQCQDISIDNALMEHTNKAWVVPLNAGWSDLGSWQSLWESSDKDEHGNVVVGDAYMRNCTNSLIHSDGRLVAAIGLDDVVIIDSDDALLVVNKNKTQDVKHVVDWLKANNRSESQHHREVHRPWGSYDSIDSGERYDVKSLKVKPGASLSLQMHHHRAEHWVVVRGTAQVERGDEKFLVTENESVYIPLGEPHRLTNPGKVPLYLVEVRSGEYLGEDDIVRL</sequence>
<dbReference type="CDD" id="cd02509">
    <property type="entry name" value="GDP-M1P_Guanylyltransferase"/>
    <property type="match status" value="1"/>
</dbReference>
<dbReference type="EC" id="2.7.7.13" evidence="3"/>
<dbReference type="GO" id="GO:0000271">
    <property type="term" value="P:polysaccharide biosynthetic process"/>
    <property type="evidence" value="ECO:0007669"/>
    <property type="project" value="InterPro"/>
</dbReference>
<dbReference type="SUPFAM" id="SSF51182">
    <property type="entry name" value="RmlC-like cupins"/>
    <property type="match status" value="1"/>
</dbReference>
<keyword evidence="4 13" id="KW-0808">Transferase</keyword>
<evidence type="ECO:0000259" key="12">
    <source>
        <dbReference type="Pfam" id="PF22640"/>
    </source>
</evidence>
<protein>
    <recommendedName>
        <fullName evidence="3">mannose-1-phosphate guanylyltransferase</fullName>
        <ecNumber evidence="3">2.7.7.13</ecNumber>
    </recommendedName>
</protein>
<gene>
    <name evidence="13" type="ORF">Q4521_01070</name>
</gene>
<dbReference type="InterPro" id="IPR005835">
    <property type="entry name" value="NTP_transferase_dom"/>
</dbReference>
<proteinExistence type="inferred from homology"/>
<dbReference type="NCBIfam" id="TIGR01479">
    <property type="entry name" value="GMP_PMI"/>
    <property type="match status" value="1"/>
</dbReference>
<evidence type="ECO:0000256" key="6">
    <source>
        <dbReference type="ARBA" id="ARBA00022741"/>
    </source>
</evidence>
<dbReference type="GO" id="GO:0016853">
    <property type="term" value="F:isomerase activity"/>
    <property type="evidence" value="ECO:0007669"/>
    <property type="project" value="UniProtKB-KW"/>
</dbReference>
<dbReference type="Gene3D" id="2.60.120.10">
    <property type="entry name" value="Jelly Rolls"/>
    <property type="match status" value="1"/>
</dbReference>
<dbReference type="GO" id="GO:0005525">
    <property type="term" value="F:GTP binding"/>
    <property type="evidence" value="ECO:0007669"/>
    <property type="project" value="UniProtKB-KW"/>
</dbReference>
<feature type="domain" description="MannoseP isomerase/GMP-like beta-helix" evidence="12">
    <location>
        <begin position="302"/>
        <end position="347"/>
    </location>
</feature>
<evidence type="ECO:0000256" key="5">
    <source>
        <dbReference type="ARBA" id="ARBA00022695"/>
    </source>
</evidence>
<comment type="catalytic activity">
    <reaction evidence="8">
        <text>alpha-D-mannose 1-phosphate + GTP + H(+) = GDP-alpha-D-mannose + diphosphate</text>
        <dbReference type="Rhea" id="RHEA:15229"/>
        <dbReference type="ChEBI" id="CHEBI:15378"/>
        <dbReference type="ChEBI" id="CHEBI:33019"/>
        <dbReference type="ChEBI" id="CHEBI:37565"/>
        <dbReference type="ChEBI" id="CHEBI:57527"/>
        <dbReference type="ChEBI" id="CHEBI:58409"/>
        <dbReference type="EC" id="2.7.7.13"/>
    </reaction>
</comment>
<keyword evidence="13" id="KW-0413">Isomerase</keyword>
<dbReference type="InterPro" id="IPR001538">
    <property type="entry name" value="Man6P_isomerase-2_C"/>
</dbReference>
<dbReference type="InterPro" id="IPR011051">
    <property type="entry name" value="RmlC_Cupin_sf"/>
</dbReference>
<feature type="domain" description="Mannose-6-phosphate isomerase type II C-terminal" evidence="11">
    <location>
        <begin position="351"/>
        <end position="464"/>
    </location>
</feature>
<evidence type="ECO:0000256" key="7">
    <source>
        <dbReference type="ARBA" id="ARBA00023134"/>
    </source>
</evidence>
<evidence type="ECO:0000259" key="10">
    <source>
        <dbReference type="Pfam" id="PF00483"/>
    </source>
</evidence>
<accession>A0AAW7X123</accession>
<dbReference type="CDD" id="cd02213">
    <property type="entry name" value="cupin_PMI_typeII_C"/>
    <property type="match status" value="1"/>
</dbReference>
<comment type="similarity">
    <text evidence="2 9">Belongs to the mannose-6-phosphate isomerase type 2 family.</text>
</comment>
<dbReference type="InterPro" id="IPR049577">
    <property type="entry name" value="GMPP_N"/>
</dbReference>
<dbReference type="FunFam" id="2.60.120.10:FF:000032">
    <property type="entry name" value="Mannose-1-phosphate guanylyltransferase/mannose-6-phosphate isomerase"/>
    <property type="match status" value="1"/>
</dbReference>
<dbReference type="Proteomes" id="UP001169760">
    <property type="component" value="Unassembled WGS sequence"/>
</dbReference>
<dbReference type="PANTHER" id="PTHR46390:SF1">
    <property type="entry name" value="MANNOSE-1-PHOSPHATE GUANYLYLTRANSFERASE"/>
    <property type="match status" value="1"/>
</dbReference>
<comment type="caution">
    <text evidence="13">The sequence shown here is derived from an EMBL/GenBank/DDBJ whole genome shotgun (WGS) entry which is preliminary data.</text>
</comment>
<evidence type="ECO:0000259" key="11">
    <source>
        <dbReference type="Pfam" id="PF01050"/>
    </source>
</evidence>
<dbReference type="Pfam" id="PF00483">
    <property type="entry name" value="NTP_transferase"/>
    <property type="match status" value="1"/>
</dbReference>
<dbReference type="GO" id="GO:0004475">
    <property type="term" value="F:mannose-1-phosphate guanylyltransferase (GTP) activity"/>
    <property type="evidence" value="ECO:0007669"/>
    <property type="project" value="UniProtKB-EC"/>
</dbReference>
<dbReference type="InterPro" id="IPR006375">
    <property type="entry name" value="Man1P_GuaTrfase/Man6P_Isoase"/>
</dbReference>
<evidence type="ECO:0000256" key="2">
    <source>
        <dbReference type="ARBA" id="ARBA00006115"/>
    </source>
</evidence>
<dbReference type="InterPro" id="IPR029044">
    <property type="entry name" value="Nucleotide-diphossugar_trans"/>
</dbReference>
<name>A0AAW7X123_9GAMM</name>
<evidence type="ECO:0000256" key="1">
    <source>
        <dbReference type="ARBA" id="ARBA00004823"/>
    </source>
</evidence>
<dbReference type="RefSeq" id="WP_303490246.1">
    <property type="nucleotide sequence ID" value="NZ_JAUOPB010000001.1"/>
</dbReference>
<dbReference type="Pfam" id="PF01050">
    <property type="entry name" value="MannoseP_isomer"/>
    <property type="match status" value="1"/>
</dbReference>
<organism evidence="13 14">
    <name type="scientific">Saccharophagus degradans</name>
    <dbReference type="NCBI Taxonomy" id="86304"/>
    <lineage>
        <taxon>Bacteria</taxon>
        <taxon>Pseudomonadati</taxon>
        <taxon>Pseudomonadota</taxon>
        <taxon>Gammaproteobacteria</taxon>
        <taxon>Cellvibrionales</taxon>
        <taxon>Cellvibrionaceae</taxon>
        <taxon>Saccharophagus</taxon>
    </lineage>
</organism>
<dbReference type="SUPFAM" id="SSF53448">
    <property type="entry name" value="Nucleotide-diphospho-sugar transferases"/>
    <property type="match status" value="1"/>
</dbReference>
<evidence type="ECO:0000256" key="3">
    <source>
        <dbReference type="ARBA" id="ARBA00012387"/>
    </source>
</evidence>
<dbReference type="FunFam" id="3.90.550.10:FF:000046">
    <property type="entry name" value="Mannose-1-phosphate guanylyltransferase (GDP)"/>
    <property type="match status" value="1"/>
</dbReference>
<feature type="domain" description="Nucleotidyl transferase" evidence="10">
    <location>
        <begin position="6"/>
        <end position="287"/>
    </location>
</feature>
<dbReference type="GO" id="GO:0009298">
    <property type="term" value="P:GDP-mannose biosynthetic process"/>
    <property type="evidence" value="ECO:0007669"/>
    <property type="project" value="TreeGrafter"/>
</dbReference>
<comment type="pathway">
    <text evidence="1">Nucleotide-sugar biosynthesis; GDP-alpha-D-mannose biosynthesis; GDP-alpha-D-mannose from alpha-D-mannose 1-phosphate (GTP route): step 1/1.</text>
</comment>
<dbReference type="InterPro" id="IPR051161">
    <property type="entry name" value="Mannose-6P_isomerase_type2"/>
</dbReference>